<evidence type="ECO:0000313" key="1">
    <source>
        <dbReference type="EMBL" id="CAH0553960.1"/>
    </source>
</evidence>
<reference evidence="1" key="1">
    <citation type="submission" date="2021-12" db="EMBL/GenBank/DDBJ databases">
        <authorList>
            <person name="King R."/>
        </authorList>
    </citation>
    <scope>NUCLEOTIDE SEQUENCE</scope>
</reference>
<dbReference type="EMBL" id="OV121134">
    <property type="protein sequence ID" value="CAH0553960.1"/>
    <property type="molecule type" value="Genomic_DNA"/>
</dbReference>
<keyword evidence="2" id="KW-1185">Reference proteome</keyword>
<dbReference type="Proteomes" id="UP001154078">
    <property type="component" value="Chromosome 3"/>
</dbReference>
<dbReference type="AlphaFoldDB" id="A0A9P0FFH1"/>
<evidence type="ECO:0000313" key="2">
    <source>
        <dbReference type="Proteomes" id="UP001154078"/>
    </source>
</evidence>
<proteinExistence type="predicted"/>
<protein>
    <submittedName>
        <fullName evidence="1">Uncharacterized protein</fullName>
    </submittedName>
</protein>
<organism evidence="1 2">
    <name type="scientific">Brassicogethes aeneus</name>
    <name type="common">Rape pollen beetle</name>
    <name type="synonym">Meligethes aeneus</name>
    <dbReference type="NCBI Taxonomy" id="1431903"/>
    <lineage>
        <taxon>Eukaryota</taxon>
        <taxon>Metazoa</taxon>
        <taxon>Ecdysozoa</taxon>
        <taxon>Arthropoda</taxon>
        <taxon>Hexapoda</taxon>
        <taxon>Insecta</taxon>
        <taxon>Pterygota</taxon>
        <taxon>Neoptera</taxon>
        <taxon>Endopterygota</taxon>
        <taxon>Coleoptera</taxon>
        <taxon>Polyphaga</taxon>
        <taxon>Cucujiformia</taxon>
        <taxon>Nitidulidae</taxon>
        <taxon>Meligethinae</taxon>
        <taxon>Brassicogethes</taxon>
    </lineage>
</organism>
<accession>A0A9P0FFH1</accession>
<dbReference type="OrthoDB" id="6774893at2759"/>
<gene>
    <name evidence="1" type="ORF">MELIAE_LOCUS5836</name>
</gene>
<sequence>MEYGLTKLYFRVKYDETEWCSILSPCSYEDIIESVRKLFPSLESKEFTLQDEYGANLRGDFLEEYIKISSRGVLLKVKEPQLTILDENSSSTTTSTTTICSIFSDDTESVNGSLTSTYLNVNNENSISPENLKNFIIKTPGGQEVFNYYNKNLTLNDECRKKLVNISVFYIQSLSPNSCMPSSFLRERCAISIIEIFPNLRDKESPKGYEAFYDPVTKKGFLTTRLRTILRKRKLSKPNKETTDTDTENKYTEVEAEEYKNAVEFLKSSETSNFELLKEKLKFSFLYRKENNIRELPIFFRILGLISYEFSLIHPHIQETIVLEKLDFFFKEVSKVFELSITSNSKKNEELEADGYHDPTTKAIFCLLLMLPSTYNHKSKFKRQNSKSTQDHLIVFQKSEVPISKILETRISQQPLILAVGPNKDAIENYYIIYDNNIISVAIVTGKVDILYALDTLNGSYDISVNVSEK</sequence>
<name>A0A9P0FFH1_BRAAE</name>